<dbReference type="Proteomes" id="UP001605036">
    <property type="component" value="Unassembled WGS sequence"/>
</dbReference>
<feature type="domain" description="E3 Ubiquitin ligase MUL1-like" evidence="14">
    <location>
        <begin position="172"/>
        <end position="322"/>
    </location>
</feature>
<keyword evidence="16" id="KW-1185">Reference proteome</keyword>
<dbReference type="PANTHER" id="PTHR47355">
    <property type="entry name" value="E3 UBIQUITIN-PROTEIN LIGASE SPL2"/>
    <property type="match status" value="1"/>
</dbReference>
<evidence type="ECO:0000313" key="16">
    <source>
        <dbReference type="Proteomes" id="UP001605036"/>
    </source>
</evidence>
<dbReference type="EMBL" id="JBHFFA010000001">
    <property type="protein sequence ID" value="KAL2650526.1"/>
    <property type="molecule type" value="Genomic_DNA"/>
</dbReference>
<evidence type="ECO:0000256" key="7">
    <source>
        <dbReference type="ARBA" id="ARBA00022771"/>
    </source>
</evidence>
<keyword evidence="4" id="KW-0808">Transferase</keyword>
<feature type="transmembrane region" description="Helical" evidence="13">
    <location>
        <begin position="307"/>
        <end position="328"/>
    </location>
</feature>
<evidence type="ECO:0000256" key="3">
    <source>
        <dbReference type="ARBA" id="ARBA00012483"/>
    </source>
</evidence>
<evidence type="ECO:0000256" key="2">
    <source>
        <dbReference type="ARBA" id="ARBA00004141"/>
    </source>
</evidence>
<dbReference type="InterPro" id="IPR022170">
    <property type="entry name" value="MUL1-like"/>
</dbReference>
<dbReference type="EC" id="2.3.2.27" evidence="3"/>
<organism evidence="15 16">
    <name type="scientific">Riccia fluitans</name>
    <dbReference type="NCBI Taxonomy" id="41844"/>
    <lineage>
        <taxon>Eukaryota</taxon>
        <taxon>Viridiplantae</taxon>
        <taxon>Streptophyta</taxon>
        <taxon>Embryophyta</taxon>
        <taxon>Marchantiophyta</taxon>
        <taxon>Marchantiopsida</taxon>
        <taxon>Marchantiidae</taxon>
        <taxon>Marchantiales</taxon>
        <taxon>Ricciaceae</taxon>
        <taxon>Riccia</taxon>
    </lineage>
</organism>
<keyword evidence="8" id="KW-0833">Ubl conjugation pathway</keyword>
<dbReference type="GO" id="GO:0016020">
    <property type="term" value="C:membrane"/>
    <property type="evidence" value="ECO:0007669"/>
    <property type="project" value="UniProtKB-SubCell"/>
</dbReference>
<proteinExistence type="predicted"/>
<keyword evidence="6" id="KW-0479">Metal-binding</keyword>
<evidence type="ECO:0000256" key="10">
    <source>
        <dbReference type="ARBA" id="ARBA00022989"/>
    </source>
</evidence>
<evidence type="ECO:0000256" key="9">
    <source>
        <dbReference type="ARBA" id="ARBA00022833"/>
    </source>
</evidence>
<keyword evidence="7" id="KW-0863">Zinc-finger</keyword>
<dbReference type="PANTHER" id="PTHR47355:SF1">
    <property type="entry name" value="E3 UBIQUITIN-PROTEIN LIGASE SPL2"/>
    <property type="match status" value="1"/>
</dbReference>
<comment type="subcellular location">
    <subcellularLocation>
        <location evidence="2">Membrane</location>
        <topology evidence="2">Multi-pass membrane protein</topology>
    </subcellularLocation>
</comment>
<evidence type="ECO:0000256" key="13">
    <source>
        <dbReference type="SAM" id="Phobius"/>
    </source>
</evidence>
<comment type="catalytic activity">
    <reaction evidence="1">
        <text>S-ubiquitinyl-[E2 ubiquitin-conjugating enzyme]-L-cysteine + [acceptor protein]-L-lysine = [E2 ubiquitin-conjugating enzyme]-L-cysteine + N(6)-ubiquitinyl-[acceptor protein]-L-lysine.</text>
        <dbReference type="EC" id="2.3.2.27"/>
    </reaction>
</comment>
<feature type="region of interest" description="Disordered" evidence="12">
    <location>
        <begin position="69"/>
        <end position="102"/>
    </location>
</feature>
<accession>A0ABD1ZIS2</accession>
<evidence type="ECO:0000256" key="5">
    <source>
        <dbReference type="ARBA" id="ARBA00022692"/>
    </source>
</evidence>
<evidence type="ECO:0000256" key="12">
    <source>
        <dbReference type="SAM" id="MobiDB-lite"/>
    </source>
</evidence>
<gene>
    <name evidence="15" type="ORF">R1flu_018654</name>
</gene>
<keyword evidence="9" id="KW-0862">Zinc</keyword>
<evidence type="ECO:0000256" key="4">
    <source>
        <dbReference type="ARBA" id="ARBA00022679"/>
    </source>
</evidence>
<evidence type="ECO:0000256" key="1">
    <source>
        <dbReference type="ARBA" id="ARBA00000900"/>
    </source>
</evidence>
<evidence type="ECO:0000256" key="11">
    <source>
        <dbReference type="ARBA" id="ARBA00023136"/>
    </source>
</evidence>
<keyword evidence="11 13" id="KW-0472">Membrane</keyword>
<comment type="caution">
    <text evidence="15">The sequence shown here is derived from an EMBL/GenBank/DDBJ whole genome shotgun (WGS) entry which is preliminary data.</text>
</comment>
<dbReference type="AlphaFoldDB" id="A0ABD1ZIS2"/>
<evidence type="ECO:0000256" key="8">
    <source>
        <dbReference type="ARBA" id="ARBA00022786"/>
    </source>
</evidence>
<dbReference type="Pfam" id="PF12483">
    <property type="entry name" value="GIDE"/>
    <property type="match status" value="1"/>
</dbReference>
<sequence>MSHYDDELRAIITRLALAGDGLVMGLGMAVLAVRTWLKFRSHSRALKQIRETPVTSIADLRSLILRDNDKSSSENQESIPGPRYPTISSKDLSTKIRKTGGKPSAQEKAKLVIVRGRVYTTAAVDSGGRSTDIDALITENGNEKGVYLERTQTCLYNEWRGIFGWGYEWKGLLGWGSLAEQITLSRRKVPFVLAGSKASKSSEVYVHVQLDDPPKHHLPLVTVYHKLHPVPASSYTFFQAVFGRRYPVGLLDEEKFLPVGKEITAVGLIRASADGNPIIYSCKHLPCFLTGETREQLITELANGTRVLMWSGIAMSTVALGILGYAFMKNWTKYKARQRERQRMEEDRRQDTVTVEYEVYAARLLLVQRISQQTTSCHQSDVRVEQRVPIILHWKMGFVAASRAVQELAPYQTFVHLDRDLE</sequence>
<keyword evidence="10 13" id="KW-1133">Transmembrane helix</keyword>
<name>A0ABD1ZIS2_9MARC</name>
<keyword evidence="5 13" id="KW-0812">Transmembrane</keyword>
<protein>
    <recommendedName>
        <fullName evidence="3">RING-type E3 ubiquitin transferase</fullName>
        <ecNumber evidence="3">2.3.2.27</ecNumber>
    </recommendedName>
</protein>
<evidence type="ECO:0000256" key="6">
    <source>
        <dbReference type="ARBA" id="ARBA00022723"/>
    </source>
</evidence>
<dbReference type="GO" id="GO:0008270">
    <property type="term" value="F:zinc ion binding"/>
    <property type="evidence" value="ECO:0007669"/>
    <property type="project" value="UniProtKB-KW"/>
</dbReference>
<feature type="transmembrane region" description="Helical" evidence="13">
    <location>
        <begin position="12"/>
        <end position="37"/>
    </location>
</feature>
<dbReference type="InterPro" id="IPR044247">
    <property type="entry name" value="SPL2-like"/>
</dbReference>
<evidence type="ECO:0000313" key="15">
    <source>
        <dbReference type="EMBL" id="KAL2650526.1"/>
    </source>
</evidence>
<reference evidence="15 16" key="1">
    <citation type="submission" date="2024-09" db="EMBL/GenBank/DDBJ databases">
        <title>Chromosome-scale assembly of Riccia fluitans.</title>
        <authorList>
            <person name="Paukszto L."/>
            <person name="Sawicki J."/>
            <person name="Karawczyk K."/>
            <person name="Piernik-Szablinska J."/>
            <person name="Szczecinska M."/>
            <person name="Mazdziarz M."/>
        </authorList>
    </citation>
    <scope>NUCLEOTIDE SEQUENCE [LARGE SCALE GENOMIC DNA]</scope>
    <source>
        <strain evidence="15">Rf_01</strain>
        <tissue evidence="15">Aerial parts of the thallus</tissue>
    </source>
</reference>
<evidence type="ECO:0000259" key="14">
    <source>
        <dbReference type="Pfam" id="PF12483"/>
    </source>
</evidence>
<dbReference type="GO" id="GO:0061630">
    <property type="term" value="F:ubiquitin protein ligase activity"/>
    <property type="evidence" value="ECO:0007669"/>
    <property type="project" value="UniProtKB-EC"/>
</dbReference>